<dbReference type="Gene3D" id="3.90.25.10">
    <property type="entry name" value="UDP-galactose 4-epimerase, domain 1"/>
    <property type="match status" value="1"/>
</dbReference>
<proteinExistence type="inferred from homology"/>
<evidence type="ECO:0000313" key="12">
    <source>
        <dbReference type="Proteomes" id="UP000887565"/>
    </source>
</evidence>
<dbReference type="Pfam" id="PF16363">
    <property type="entry name" value="GDP_Man_Dehyd"/>
    <property type="match status" value="1"/>
</dbReference>
<feature type="domain" description="NAD(P)-binding" evidence="11">
    <location>
        <begin position="106"/>
        <end position="360"/>
    </location>
</feature>
<protein>
    <recommendedName>
        <fullName evidence="9">UDP-glucose 4-epimerase</fullName>
        <ecNumber evidence="9">5.1.3.2</ecNumber>
    </recommendedName>
</protein>
<dbReference type="InterPro" id="IPR036291">
    <property type="entry name" value="NAD(P)-bd_dom_sf"/>
</dbReference>
<evidence type="ECO:0000256" key="7">
    <source>
        <dbReference type="ARBA" id="ARBA00023144"/>
    </source>
</evidence>
<evidence type="ECO:0000256" key="1">
    <source>
        <dbReference type="ARBA" id="ARBA00000014"/>
    </source>
</evidence>
<evidence type="ECO:0000256" key="9">
    <source>
        <dbReference type="RuleBase" id="RU366046"/>
    </source>
</evidence>
<evidence type="ECO:0000256" key="6">
    <source>
        <dbReference type="ARBA" id="ARBA00023027"/>
    </source>
</evidence>
<keyword evidence="7" id="KW-0299">Galactose metabolism</keyword>
<dbReference type="AlphaFoldDB" id="A0A915HHS4"/>
<dbReference type="GO" id="GO:0005829">
    <property type="term" value="C:cytosol"/>
    <property type="evidence" value="ECO:0007669"/>
    <property type="project" value="TreeGrafter"/>
</dbReference>
<dbReference type="Pfam" id="PF01370">
    <property type="entry name" value="Epimerase"/>
    <property type="match status" value="1"/>
</dbReference>
<evidence type="ECO:0000256" key="2">
    <source>
        <dbReference type="ARBA" id="ARBA00000083"/>
    </source>
</evidence>
<keyword evidence="9" id="KW-0119">Carbohydrate metabolism</keyword>
<keyword evidence="6 9" id="KW-0520">NAD</keyword>
<evidence type="ECO:0000313" key="13">
    <source>
        <dbReference type="WBParaSite" id="nRc.2.0.1.t00984-RA"/>
    </source>
</evidence>
<comment type="function">
    <text evidence="4">Catalyzes two distinct but analogous reactions: the reversible epimerization of UDP-glucose to UDP-galactose and the reversible epimerization of UDP-N-acetylglucosamine to UDP-N-acetylgalactosamine. The reaction with UDP-Gal plays a critical role in the Leloir pathway of galactose catabolism in which galactose is converted to the glycolytic intermediate glucose 6-phosphate. It contributes to the catabolism of dietary galactose and enables the endogenous biosynthesis of both UDP-Gal and UDP-GalNAc when exogenous sources are limited. Both UDP-sugar interconversions are important in the synthesis of glycoproteins and glycolipids.</text>
</comment>
<reference evidence="13" key="1">
    <citation type="submission" date="2022-11" db="UniProtKB">
        <authorList>
            <consortium name="WormBaseParasite"/>
        </authorList>
    </citation>
    <scope>IDENTIFICATION</scope>
</reference>
<comment type="catalytic activity">
    <reaction evidence="1">
        <text>UDP-N-acetyl-alpha-D-glucosamine = UDP-N-acetyl-alpha-D-galactosamine</text>
        <dbReference type="Rhea" id="RHEA:20517"/>
        <dbReference type="ChEBI" id="CHEBI:57705"/>
        <dbReference type="ChEBI" id="CHEBI:67138"/>
        <dbReference type="EC" id="5.1.3.7"/>
    </reaction>
</comment>
<dbReference type="GO" id="GO:0003978">
    <property type="term" value="F:UDP-glucose 4-epimerase activity"/>
    <property type="evidence" value="ECO:0007669"/>
    <property type="project" value="UniProtKB-UniRule"/>
</dbReference>
<comment type="similarity">
    <text evidence="9">Belongs to the NAD(P)-dependent epimerase/dehydratase family.</text>
</comment>
<comment type="cofactor">
    <cofactor evidence="3 9">
        <name>NAD(+)</name>
        <dbReference type="ChEBI" id="CHEBI:57540"/>
    </cofactor>
</comment>
<accession>A0A915HHS4</accession>
<dbReference type="EC" id="5.1.3.2" evidence="9"/>
<sequence length="374" mass="41453">MKNILVTGAAGFIGSHSVVELLNAGYETICVDNFANAIADKDGYPVSLRRVEKITGKKIIFYNVDTIDSSALEKIFDQLINLSKKVDAESMIFVPQTLLISFQSFQHKIDCVMHFAALKSVAESVSIPLTYYSNNLTGTISLLEVMKKKGVKNFIFSSSCTVYGDPQKLPINEEHPTGQNIPTPYGKSKFMMEEILKDLWNAEKDWNVILLRYFNPVGAHSSGLIGEDPKGIPNNLMPYVSQVAVGKLPYVRVYGNDYDTIDGTGVRDYIHVVDLAKGHVVAIKQLEANGCCKVFNLGTGHGYSVLQMIKALEKASGKEIPYKIEGRRPGDIATVFCDTTKATQQMGWKSELGLDEMCRDLWKWQSLNPQGFSA</sequence>
<comment type="pathway">
    <text evidence="5 9">Carbohydrate metabolism; galactose metabolism.</text>
</comment>
<keyword evidence="8 9" id="KW-0413">Isomerase</keyword>
<dbReference type="InterPro" id="IPR016040">
    <property type="entry name" value="NAD(P)-bd_dom"/>
</dbReference>
<evidence type="ECO:0000256" key="3">
    <source>
        <dbReference type="ARBA" id="ARBA00001911"/>
    </source>
</evidence>
<dbReference type="NCBIfam" id="TIGR01179">
    <property type="entry name" value="galE"/>
    <property type="match status" value="1"/>
</dbReference>
<evidence type="ECO:0000259" key="10">
    <source>
        <dbReference type="Pfam" id="PF01370"/>
    </source>
</evidence>
<dbReference type="PANTHER" id="PTHR43725:SF47">
    <property type="entry name" value="UDP-GLUCOSE 4-EPIMERASE"/>
    <property type="match status" value="1"/>
</dbReference>
<evidence type="ECO:0000256" key="8">
    <source>
        <dbReference type="ARBA" id="ARBA00023235"/>
    </source>
</evidence>
<evidence type="ECO:0000256" key="5">
    <source>
        <dbReference type="ARBA" id="ARBA00004947"/>
    </source>
</evidence>
<dbReference type="SUPFAM" id="SSF51735">
    <property type="entry name" value="NAD(P)-binding Rossmann-fold domains"/>
    <property type="match status" value="1"/>
</dbReference>
<keyword evidence="12" id="KW-1185">Reference proteome</keyword>
<name>A0A915HHS4_ROMCU</name>
<dbReference type="CDD" id="cd05247">
    <property type="entry name" value="UDP_G4E_1_SDR_e"/>
    <property type="match status" value="1"/>
</dbReference>
<dbReference type="PANTHER" id="PTHR43725">
    <property type="entry name" value="UDP-GLUCOSE 4-EPIMERASE"/>
    <property type="match status" value="1"/>
</dbReference>
<dbReference type="Proteomes" id="UP000887565">
    <property type="component" value="Unplaced"/>
</dbReference>
<dbReference type="InterPro" id="IPR005886">
    <property type="entry name" value="UDP_G4E"/>
</dbReference>
<dbReference type="GO" id="GO:0003974">
    <property type="term" value="F:UDP-N-acetylglucosamine 4-epimerase activity"/>
    <property type="evidence" value="ECO:0007669"/>
    <property type="project" value="UniProtKB-EC"/>
</dbReference>
<dbReference type="InterPro" id="IPR001509">
    <property type="entry name" value="Epimerase_deHydtase"/>
</dbReference>
<dbReference type="Gene3D" id="3.40.50.720">
    <property type="entry name" value="NAD(P)-binding Rossmann-like Domain"/>
    <property type="match status" value="1"/>
</dbReference>
<organism evidence="12 13">
    <name type="scientific">Romanomermis culicivorax</name>
    <name type="common">Nematode worm</name>
    <dbReference type="NCBI Taxonomy" id="13658"/>
    <lineage>
        <taxon>Eukaryota</taxon>
        <taxon>Metazoa</taxon>
        <taxon>Ecdysozoa</taxon>
        <taxon>Nematoda</taxon>
        <taxon>Enoplea</taxon>
        <taxon>Dorylaimia</taxon>
        <taxon>Mermithida</taxon>
        <taxon>Mermithoidea</taxon>
        <taxon>Mermithidae</taxon>
        <taxon>Romanomermis</taxon>
    </lineage>
</organism>
<evidence type="ECO:0000259" key="11">
    <source>
        <dbReference type="Pfam" id="PF16363"/>
    </source>
</evidence>
<evidence type="ECO:0000256" key="4">
    <source>
        <dbReference type="ARBA" id="ARBA00002760"/>
    </source>
</evidence>
<dbReference type="GO" id="GO:0033499">
    <property type="term" value="P:galactose catabolic process via UDP-galactose, Leloir pathway"/>
    <property type="evidence" value="ECO:0007669"/>
    <property type="project" value="TreeGrafter"/>
</dbReference>
<comment type="catalytic activity">
    <reaction evidence="2 9">
        <text>UDP-alpha-D-glucose = UDP-alpha-D-galactose</text>
        <dbReference type="Rhea" id="RHEA:22168"/>
        <dbReference type="ChEBI" id="CHEBI:58885"/>
        <dbReference type="ChEBI" id="CHEBI:66914"/>
        <dbReference type="EC" id="5.1.3.2"/>
    </reaction>
</comment>
<dbReference type="OMA" id="GEHLICN"/>
<dbReference type="WBParaSite" id="nRc.2.0.1.t00984-RA">
    <property type="protein sequence ID" value="nRc.2.0.1.t00984-RA"/>
    <property type="gene ID" value="nRc.2.0.1.g00984"/>
</dbReference>
<comment type="subunit">
    <text evidence="9">Homodimer.</text>
</comment>
<feature type="domain" description="NAD-dependent epimerase/dehydratase" evidence="10">
    <location>
        <begin position="4"/>
        <end position="78"/>
    </location>
</feature>